<gene>
    <name evidence="1" type="ORF">ACN38_g8305</name>
</gene>
<proteinExistence type="predicted"/>
<evidence type="ECO:0000313" key="2">
    <source>
        <dbReference type="Proteomes" id="UP000037696"/>
    </source>
</evidence>
<comment type="caution">
    <text evidence="1">The sequence shown here is derived from an EMBL/GenBank/DDBJ whole genome shotgun (WGS) entry which is preliminary data.</text>
</comment>
<evidence type="ECO:0000313" key="1">
    <source>
        <dbReference type="EMBL" id="KOS40816.1"/>
    </source>
</evidence>
<dbReference type="Proteomes" id="UP000037696">
    <property type="component" value="Unassembled WGS sequence"/>
</dbReference>
<protein>
    <submittedName>
        <fullName evidence="1">Uncharacterized protein</fullName>
    </submittedName>
</protein>
<name>A0A0M8NWJ9_9EURO</name>
<dbReference type="EMBL" id="LHQQ01000150">
    <property type="protein sequence ID" value="KOS40816.1"/>
    <property type="molecule type" value="Genomic_DNA"/>
</dbReference>
<sequence length="66" mass="7426">MYIEQFSLRSIAYIRKKIYDSSIPKSCKKLSSVGQLDHRTAILSHPTFSGCFPPIGPNLHDLLGTF</sequence>
<accession>A0A0M8NWJ9</accession>
<keyword evidence="2" id="KW-1185">Reference proteome</keyword>
<organism evidence="1 2">
    <name type="scientific">Penicillium nordicum</name>
    <dbReference type="NCBI Taxonomy" id="229535"/>
    <lineage>
        <taxon>Eukaryota</taxon>
        <taxon>Fungi</taxon>
        <taxon>Dikarya</taxon>
        <taxon>Ascomycota</taxon>
        <taxon>Pezizomycotina</taxon>
        <taxon>Eurotiomycetes</taxon>
        <taxon>Eurotiomycetidae</taxon>
        <taxon>Eurotiales</taxon>
        <taxon>Aspergillaceae</taxon>
        <taxon>Penicillium</taxon>
    </lineage>
</organism>
<dbReference type="AlphaFoldDB" id="A0A0M8NWJ9"/>
<reference evidence="1 2" key="1">
    <citation type="submission" date="2015-08" db="EMBL/GenBank/DDBJ databases">
        <title>Genome sequencing of Penicillium nordicum.</title>
        <authorList>
            <person name="Nguyen H.D."/>
            <person name="Seifert K.A."/>
        </authorList>
    </citation>
    <scope>NUCLEOTIDE SEQUENCE [LARGE SCALE GENOMIC DNA]</scope>
    <source>
        <strain evidence="1 2">DAOMC 185683</strain>
    </source>
</reference>